<dbReference type="Proteomes" id="UP000006201">
    <property type="component" value="Unassembled WGS sequence"/>
</dbReference>
<protein>
    <submittedName>
        <fullName evidence="1">Uncharacterized protein</fullName>
    </submittedName>
</protein>
<dbReference type="EMBL" id="AAOH01000002">
    <property type="protein sequence ID" value="EAR29621.1"/>
    <property type="molecule type" value="Genomic_DNA"/>
</dbReference>
<keyword evidence="2" id="KW-1185">Reference proteome</keyword>
<comment type="caution">
    <text evidence="1">The sequence shown here is derived from an EMBL/GenBank/DDBJ whole genome shotgun (WGS) entry which is preliminary data.</text>
</comment>
<dbReference type="AlphaFoldDB" id="A4C6L7"/>
<reference evidence="1 2" key="1">
    <citation type="submission" date="2006-02" db="EMBL/GenBank/DDBJ databases">
        <authorList>
            <person name="Moran M.A."/>
            <person name="Kjelleberg S."/>
            <person name="Egan S."/>
            <person name="Saunders N."/>
            <person name="Thomas T."/>
            <person name="Ferriera S."/>
            <person name="Johnson J."/>
            <person name="Kravitz S."/>
            <person name="Halpern A."/>
            <person name="Remington K."/>
            <person name="Beeson K."/>
            <person name="Tran B."/>
            <person name="Rogers Y.-H."/>
            <person name="Friedman R."/>
            <person name="Venter J.C."/>
        </authorList>
    </citation>
    <scope>NUCLEOTIDE SEQUENCE [LARGE SCALE GENOMIC DNA]</scope>
    <source>
        <strain evidence="1 2">D2</strain>
    </source>
</reference>
<evidence type="ECO:0000313" key="2">
    <source>
        <dbReference type="Proteomes" id="UP000006201"/>
    </source>
</evidence>
<sequence>MLNSHFFGTITYPAKQKKVVGLIEIKQ</sequence>
<name>A4C6L7_9GAMM</name>
<accession>A4C6L7</accession>
<gene>
    <name evidence="1" type="ORF">PTD2_12414</name>
</gene>
<dbReference type="HOGENOM" id="CLU_3414937_0_0_6"/>
<evidence type="ECO:0000313" key="1">
    <source>
        <dbReference type="EMBL" id="EAR29621.1"/>
    </source>
</evidence>
<proteinExistence type="predicted"/>
<organism evidence="1 2">
    <name type="scientific">Pseudoalteromonas tunicata D2</name>
    <dbReference type="NCBI Taxonomy" id="87626"/>
    <lineage>
        <taxon>Bacteria</taxon>
        <taxon>Pseudomonadati</taxon>
        <taxon>Pseudomonadota</taxon>
        <taxon>Gammaproteobacteria</taxon>
        <taxon>Alteromonadales</taxon>
        <taxon>Pseudoalteromonadaceae</taxon>
        <taxon>Pseudoalteromonas</taxon>
    </lineage>
</organism>